<evidence type="ECO:0000256" key="1">
    <source>
        <dbReference type="SAM" id="MobiDB-lite"/>
    </source>
</evidence>
<feature type="compositionally biased region" description="Basic and acidic residues" evidence="1">
    <location>
        <begin position="248"/>
        <end position="267"/>
    </location>
</feature>
<feature type="compositionally biased region" description="Basic and acidic residues" evidence="1">
    <location>
        <begin position="212"/>
        <end position="226"/>
    </location>
</feature>
<protein>
    <submittedName>
        <fullName evidence="2">Uncharacterized protein</fullName>
    </submittedName>
</protein>
<accession>A0A7R8WIC2</accession>
<organism evidence="2">
    <name type="scientific">Cyprideis torosa</name>
    <dbReference type="NCBI Taxonomy" id="163714"/>
    <lineage>
        <taxon>Eukaryota</taxon>
        <taxon>Metazoa</taxon>
        <taxon>Ecdysozoa</taxon>
        <taxon>Arthropoda</taxon>
        <taxon>Crustacea</taxon>
        <taxon>Oligostraca</taxon>
        <taxon>Ostracoda</taxon>
        <taxon>Podocopa</taxon>
        <taxon>Podocopida</taxon>
        <taxon>Cytherocopina</taxon>
        <taxon>Cytheroidea</taxon>
        <taxon>Cytherideidae</taxon>
        <taxon>Cyprideis</taxon>
    </lineage>
</organism>
<feature type="compositionally biased region" description="Polar residues" evidence="1">
    <location>
        <begin position="354"/>
        <end position="365"/>
    </location>
</feature>
<dbReference type="EMBL" id="OB662091">
    <property type="protein sequence ID" value="CAD7229486.1"/>
    <property type="molecule type" value="Genomic_DNA"/>
</dbReference>
<name>A0A7R8WIC2_9CRUS</name>
<feature type="compositionally biased region" description="Polar residues" evidence="1">
    <location>
        <begin position="185"/>
        <end position="205"/>
    </location>
</feature>
<feature type="region of interest" description="Disordered" evidence="1">
    <location>
        <begin position="184"/>
        <end position="373"/>
    </location>
</feature>
<feature type="compositionally biased region" description="Basic and acidic residues" evidence="1">
    <location>
        <begin position="312"/>
        <end position="324"/>
    </location>
</feature>
<feature type="compositionally biased region" description="Basic and acidic residues" evidence="1">
    <location>
        <begin position="86"/>
        <end position="101"/>
    </location>
</feature>
<feature type="region of interest" description="Disordered" evidence="1">
    <location>
        <begin position="1"/>
        <end position="163"/>
    </location>
</feature>
<sequence length="417" mass="45592">MPSREAKSAAGAKPGTEVLSPFSQLLSRHQSEAPQVRSSNLPEEDLSSESQEDHDPGFDSPSPECRLDQSPSFIPVDLPVSTKSEVSSRKTEGHKVADSKSKPNRQTVARGRSEAEAEDGKSHTGIEEDKPVLTDEDSMQLSFLDKGPPKSYAKSVPAGKSRYFMPNREAKSVAGAKPGTEVLSPFSQLLSRHQSEAPQVRSSNLPEEDLSSESREDHDPSPECRLEQSPSFIPVELPVSRKSKVSNRRTEGYKRTDCKSGKRRETVARGMAVAGAKVHVDEDSDQENRSPTSSFADGTPLTRTVPRGSVSDLREGDNRSRREPGPSASANGQITPKFVPRPLLEPKPREVINGRQTARPIQSTPAGKDPLRRLKRGSAAPALFALGEIPNASAPPRRRSYFPRVEAARAEEIQRKR</sequence>
<gene>
    <name evidence="2" type="ORF">CTOB1V02_LOCUS7355</name>
</gene>
<feature type="compositionally biased region" description="Basic and acidic residues" evidence="1">
    <location>
        <begin position="111"/>
        <end position="133"/>
    </location>
</feature>
<proteinExistence type="predicted"/>
<dbReference type="AlphaFoldDB" id="A0A7R8WIC2"/>
<evidence type="ECO:0000313" key="2">
    <source>
        <dbReference type="EMBL" id="CAD7229486.1"/>
    </source>
</evidence>
<reference evidence="2" key="1">
    <citation type="submission" date="2020-11" db="EMBL/GenBank/DDBJ databases">
        <authorList>
            <person name="Tran Van P."/>
        </authorList>
    </citation>
    <scope>NUCLEOTIDE SEQUENCE</scope>
</reference>
<feature type="compositionally biased region" description="Polar residues" evidence="1">
    <location>
        <begin position="21"/>
        <end position="41"/>
    </location>
</feature>